<reference evidence="4" key="1">
    <citation type="journal article" date="2019" name="Int. J. Syst. Evol. Microbiol.">
        <title>The Global Catalogue of Microorganisms (GCM) 10K type strain sequencing project: providing services to taxonomists for standard genome sequencing and annotation.</title>
        <authorList>
            <consortium name="The Broad Institute Genomics Platform"/>
            <consortium name="The Broad Institute Genome Sequencing Center for Infectious Disease"/>
            <person name="Wu L."/>
            <person name="Ma J."/>
        </authorList>
    </citation>
    <scope>NUCLEOTIDE SEQUENCE [LARGE SCALE GENOMIC DNA]</scope>
    <source>
        <strain evidence="4">CCM 7491</strain>
    </source>
</reference>
<dbReference type="Proteomes" id="UP001595681">
    <property type="component" value="Unassembled WGS sequence"/>
</dbReference>
<keyword evidence="2" id="KW-0812">Transmembrane</keyword>
<evidence type="ECO:0000313" key="3">
    <source>
        <dbReference type="EMBL" id="MFC3443906.1"/>
    </source>
</evidence>
<evidence type="ECO:0000256" key="1">
    <source>
        <dbReference type="SAM" id="MobiDB-lite"/>
    </source>
</evidence>
<gene>
    <name evidence="3" type="ORF">ACFOKF_22410</name>
</gene>
<keyword evidence="2" id="KW-1133">Transmembrane helix</keyword>
<feature type="transmembrane region" description="Helical" evidence="2">
    <location>
        <begin position="26"/>
        <end position="45"/>
    </location>
</feature>
<evidence type="ECO:0008006" key="5">
    <source>
        <dbReference type="Google" id="ProtNLM"/>
    </source>
</evidence>
<dbReference type="RefSeq" id="WP_380798809.1">
    <property type="nucleotide sequence ID" value="NZ_JBHRVU010000005.1"/>
</dbReference>
<sequence>MDRTDKAPIPEPLKRPLLRDWFWRPWYAKLWIALILLVLLLGLFLPRDFLRSHEDVATLTMALVLNPYLFIGGLGFGYFRAAWRYRFGSMRPLTEEEWELHRRRRGNDPTDPGNPDWYWHPMNPMSYRHRQQRLERAKGKH</sequence>
<evidence type="ECO:0000256" key="2">
    <source>
        <dbReference type="SAM" id="Phobius"/>
    </source>
</evidence>
<protein>
    <recommendedName>
        <fullName evidence="5">DUF2628 domain-containing protein</fullName>
    </recommendedName>
</protein>
<organism evidence="3 4">
    <name type="scientific">Sphingobium rhizovicinum</name>
    <dbReference type="NCBI Taxonomy" id="432308"/>
    <lineage>
        <taxon>Bacteria</taxon>
        <taxon>Pseudomonadati</taxon>
        <taxon>Pseudomonadota</taxon>
        <taxon>Alphaproteobacteria</taxon>
        <taxon>Sphingomonadales</taxon>
        <taxon>Sphingomonadaceae</taxon>
        <taxon>Sphingobium</taxon>
    </lineage>
</organism>
<accession>A0ABV7NP16</accession>
<dbReference type="EMBL" id="JBHRVU010000005">
    <property type="protein sequence ID" value="MFC3443906.1"/>
    <property type="molecule type" value="Genomic_DNA"/>
</dbReference>
<name>A0ABV7NP16_9SPHN</name>
<proteinExistence type="predicted"/>
<keyword evidence="2" id="KW-0472">Membrane</keyword>
<evidence type="ECO:0000313" key="4">
    <source>
        <dbReference type="Proteomes" id="UP001595681"/>
    </source>
</evidence>
<keyword evidence="4" id="KW-1185">Reference proteome</keyword>
<comment type="caution">
    <text evidence="3">The sequence shown here is derived from an EMBL/GenBank/DDBJ whole genome shotgun (WGS) entry which is preliminary data.</text>
</comment>
<feature type="transmembrane region" description="Helical" evidence="2">
    <location>
        <begin position="57"/>
        <end position="81"/>
    </location>
</feature>
<feature type="region of interest" description="Disordered" evidence="1">
    <location>
        <begin position="101"/>
        <end position="123"/>
    </location>
</feature>